<name>A0A0C9UQK5_SPHS4</name>
<dbReference type="Pfam" id="PF05577">
    <property type="entry name" value="Peptidase_S28"/>
    <property type="match status" value="2"/>
</dbReference>
<evidence type="ECO:0008006" key="9">
    <source>
        <dbReference type="Google" id="ProtNLM"/>
    </source>
</evidence>
<keyword evidence="4" id="KW-0378">Hydrolase</keyword>
<keyword evidence="5" id="KW-0325">Glycoprotein</keyword>
<dbReference type="EMBL" id="KN837327">
    <property type="protein sequence ID" value="KIJ27686.1"/>
    <property type="molecule type" value="Genomic_DNA"/>
</dbReference>
<dbReference type="GO" id="GO:0070008">
    <property type="term" value="F:serine-type exopeptidase activity"/>
    <property type="evidence" value="ECO:0007669"/>
    <property type="project" value="InterPro"/>
</dbReference>
<dbReference type="GO" id="GO:0008239">
    <property type="term" value="F:dipeptidyl-peptidase activity"/>
    <property type="evidence" value="ECO:0007669"/>
    <property type="project" value="TreeGrafter"/>
</dbReference>
<evidence type="ECO:0000256" key="3">
    <source>
        <dbReference type="ARBA" id="ARBA00022729"/>
    </source>
</evidence>
<dbReference type="GO" id="GO:0006508">
    <property type="term" value="P:proteolysis"/>
    <property type="evidence" value="ECO:0007669"/>
    <property type="project" value="UniProtKB-KW"/>
</dbReference>
<keyword evidence="3 6" id="KW-0732">Signal</keyword>
<dbReference type="Gene3D" id="3.40.50.1820">
    <property type="entry name" value="alpha/beta hydrolase"/>
    <property type="match status" value="1"/>
</dbReference>
<evidence type="ECO:0000256" key="2">
    <source>
        <dbReference type="ARBA" id="ARBA00022670"/>
    </source>
</evidence>
<dbReference type="InterPro" id="IPR008758">
    <property type="entry name" value="Peptidase_S28"/>
</dbReference>
<gene>
    <name evidence="7" type="ORF">M422DRAFT_71572</name>
</gene>
<evidence type="ECO:0000256" key="5">
    <source>
        <dbReference type="ARBA" id="ARBA00023180"/>
    </source>
</evidence>
<feature type="chain" id="PRO_5002214444" description="Peptidase S28" evidence="6">
    <location>
        <begin position="18"/>
        <end position="449"/>
    </location>
</feature>
<dbReference type="Proteomes" id="UP000054279">
    <property type="component" value="Unassembled WGS sequence"/>
</dbReference>
<comment type="similarity">
    <text evidence="1">Belongs to the peptidase S28 family.</text>
</comment>
<reference evidence="7 8" key="1">
    <citation type="submission" date="2014-06" db="EMBL/GenBank/DDBJ databases">
        <title>Evolutionary Origins and Diversification of the Mycorrhizal Mutualists.</title>
        <authorList>
            <consortium name="DOE Joint Genome Institute"/>
            <consortium name="Mycorrhizal Genomics Consortium"/>
            <person name="Kohler A."/>
            <person name="Kuo A."/>
            <person name="Nagy L.G."/>
            <person name="Floudas D."/>
            <person name="Copeland A."/>
            <person name="Barry K.W."/>
            <person name="Cichocki N."/>
            <person name="Veneault-Fourrey C."/>
            <person name="LaButti K."/>
            <person name="Lindquist E.A."/>
            <person name="Lipzen A."/>
            <person name="Lundell T."/>
            <person name="Morin E."/>
            <person name="Murat C."/>
            <person name="Riley R."/>
            <person name="Ohm R."/>
            <person name="Sun H."/>
            <person name="Tunlid A."/>
            <person name="Henrissat B."/>
            <person name="Grigoriev I.V."/>
            <person name="Hibbett D.S."/>
            <person name="Martin F."/>
        </authorList>
    </citation>
    <scope>NUCLEOTIDE SEQUENCE [LARGE SCALE GENOMIC DNA]</scope>
    <source>
        <strain evidence="7 8">SS14</strain>
    </source>
</reference>
<accession>A0A0C9UQK5</accession>
<dbReference type="HOGENOM" id="CLU_023630_0_0_1"/>
<sequence>MILLPTLLLTWSSLAYGLSSHAFHALGPQAVKLWRLEKILDPGAADETPALAAAATAGVIQSNFTQPLDHFDKTNKFTFSQRFWVNAQFYQPGGPVILLDGGETSGTDRLPYISTGVAAKIANATGGLALVLEHRYYGNSIPVANFSTDSLRWLTNEQAMADSANFMANVNLSAVTGIPGDFTAPKTPYIYYGGSYAGARSAHMKVTYPNLVYGAIASSGVTHAAVNLWEYYDVIRNATPQMLGNMTVDFGFLNLVNYIQQNFVSRCLRTNQTIADCFSTANDTSLQEDDLSQTWRPWQFQVCTAWGFFMPAPPAGVPPMVATPITIDYLSEICKQAYPPGEHFKVPPLPNVEDVNRLGGFFIAADRLAIVDGELDPWRPATAHSSYAHLPPRQDTTLRPFKLIPQAVHHYDENGLADQSLEPPQIQDIHNEEIAFVKAWLKDFKPPKH</sequence>
<keyword evidence="8" id="KW-1185">Reference proteome</keyword>
<evidence type="ECO:0000313" key="7">
    <source>
        <dbReference type="EMBL" id="KIJ27686.1"/>
    </source>
</evidence>
<organism evidence="7 8">
    <name type="scientific">Sphaerobolus stellatus (strain SS14)</name>
    <dbReference type="NCBI Taxonomy" id="990650"/>
    <lineage>
        <taxon>Eukaryota</taxon>
        <taxon>Fungi</taxon>
        <taxon>Dikarya</taxon>
        <taxon>Basidiomycota</taxon>
        <taxon>Agaricomycotina</taxon>
        <taxon>Agaricomycetes</taxon>
        <taxon>Phallomycetidae</taxon>
        <taxon>Geastrales</taxon>
        <taxon>Sphaerobolaceae</taxon>
        <taxon>Sphaerobolus</taxon>
    </lineage>
</organism>
<evidence type="ECO:0000256" key="4">
    <source>
        <dbReference type="ARBA" id="ARBA00022801"/>
    </source>
</evidence>
<feature type="signal peptide" evidence="6">
    <location>
        <begin position="1"/>
        <end position="17"/>
    </location>
</feature>
<evidence type="ECO:0000313" key="8">
    <source>
        <dbReference type="Proteomes" id="UP000054279"/>
    </source>
</evidence>
<keyword evidence="2" id="KW-0645">Protease</keyword>
<dbReference type="InterPro" id="IPR029058">
    <property type="entry name" value="AB_hydrolase_fold"/>
</dbReference>
<dbReference type="SUPFAM" id="SSF53474">
    <property type="entry name" value="alpha/beta-Hydrolases"/>
    <property type="match status" value="1"/>
</dbReference>
<evidence type="ECO:0000256" key="1">
    <source>
        <dbReference type="ARBA" id="ARBA00011079"/>
    </source>
</evidence>
<dbReference type="AlphaFoldDB" id="A0A0C9UQK5"/>
<evidence type="ECO:0000256" key="6">
    <source>
        <dbReference type="SAM" id="SignalP"/>
    </source>
</evidence>
<dbReference type="PANTHER" id="PTHR11010">
    <property type="entry name" value="PROTEASE S28 PRO-X CARBOXYPEPTIDASE-RELATED"/>
    <property type="match status" value="1"/>
</dbReference>
<dbReference type="PANTHER" id="PTHR11010:SF117">
    <property type="entry name" value="SERINE PROTEASE 16"/>
    <property type="match status" value="1"/>
</dbReference>
<dbReference type="OrthoDB" id="2130629at2759"/>
<proteinExistence type="inferred from homology"/>
<protein>
    <recommendedName>
        <fullName evidence="9">Peptidase S28</fullName>
    </recommendedName>
</protein>